<accession>A0A8X8KLQ4</accession>
<evidence type="ECO:0000259" key="1">
    <source>
        <dbReference type="Pfam" id="PF06983"/>
    </source>
</evidence>
<name>A0A8X8KLQ4_9RHOB</name>
<reference evidence="2" key="1">
    <citation type="submission" date="2020-05" db="EMBL/GenBank/DDBJ databases">
        <title>Fertoebacter nigrum gen. nov., sp. nov., a new member of the family Rhodobacteraceae.</title>
        <authorList>
            <person name="Szuroczki S."/>
            <person name="Abbaszade G."/>
            <person name="Buni D."/>
            <person name="Schumann P."/>
            <person name="Toth E."/>
        </authorList>
    </citation>
    <scope>NUCLEOTIDE SEQUENCE</scope>
    <source>
        <strain evidence="2">RG-N-1a</strain>
    </source>
</reference>
<organism evidence="2 3">
    <name type="scientific">Fertoeibacter niger</name>
    <dbReference type="NCBI Taxonomy" id="2656921"/>
    <lineage>
        <taxon>Bacteria</taxon>
        <taxon>Pseudomonadati</taxon>
        <taxon>Pseudomonadota</taxon>
        <taxon>Alphaproteobacteria</taxon>
        <taxon>Rhodobacterales</taxon>
        <taxon>Paracoccaceae</taxon>
        <taxon>Fertoeibacter</taxon>
    </lineage>
</organism>
<evidence type="ECO:0000313" key="2">
    <source>
        <dbReference type="EMBL" id="NUB45544.1"/>
    </source>
</evidence>
<feature type="domain" description="PhnB-like" evidence="1">
    <location>
        <begin position="5"/>
        <end position="118"/>
    </location>
</feature>
<dbReference type="EMBL" id="WHUT02000008">
    <property type="protein sequence ID" value="NUB45544.1"/>
    <property type="molecule type" value="Genomic_DNA"/>
</dbReference>
<dbReference type="RefSeq" id="WP_152827208.1">
    <property type="nucleotide sequence ID" value="NZ_WHUT02000008.1"/>
</dbReference>
<sequence>MTVPQVSTCLWFADQAEPAAMFYTGLVPGSAITGVLRHGAGGLLPQGTALTVSFHLAGRAFTALNGGMEVPFTHAHSMVVACQTQAEIDALWDGLLEGGTPQQCGWLTDRYGLSWQIVPAILPELLAGGDAASARAMAAMMGMVKLDIATLEAAHRGV</sequence>
<dbReference type="InterPro" id="IPR028973">
    <property type="entry name" value="PhnB-like"/>
</dbReference>
<protein>
    <submittedName>
        <fullName evidence="2">VOC family protein</fullName>
    </submittedName>
</protein>
<dbReference type="InterPro" id="IPR029068">
    <property type="entry name" value="Glyas_Bleomycin-R_OHBP_Dase"/>
</dbReference>
<proteinExistence type="predicted"/>
<dbReference type="PIRSF" id="PIRSF021700">
    <property type="entry name" value="3_dmu_93_MTrfase"/>
    <property type="match status" value="1"/>
</dbReference>
<dbReference type="PANTHER" id="PTHR33990:SF2">
    <property type="entry name" value="PHNB-LIKE DOMAIN-CONTAINING PROTEIN"/>
    <property type="match status" value="1"/>
</dbReference>
<dbReference type="InterPro" id="IPR009725">
    <property type="entry name" value="3_dmu_93_MTrfase"/>
</dbReference>
<dbReference type="Proteomes" id="UP000484076">
    <property type="component" value="Unassembled WGS sequence"/>
</dbReference>
<keyword evidence="3" id="KW-1185">Reference proteome</keyword>
<gene>
    <name evidence="2" type="ORF">GEU84_014185</name>
</gene>
<evidence type="ECO:0000313" key="3">
    <source>
        <dbReference type="Proteomes" id="UP000484076"/>
    </source>
</evidence>
<dbReference type="PANTHER" id="PTHR33990">
    <property type="entry name" value="PROTEIN YJDN-RELATED"/>
    <property type="match status" value="1"/>
</dbReference>
<comment type="caution">
    <text evidence="2">The sequence shown here is derived from an EMBL/GenBank/DDBJ whole genome shotgun (WGS) entry which is preliminary data.</text>
</comment>
<dbReference type="CDD" id="cd06588">
    <property type="entry name" value="PhnB_like"/>
    <property type="match status" value="1"/>
</dbReference>
<dbReference type="Gene3D" id="3.10.180.10">
    <property type="entry name" value="2,3-Dihydroxybiphenyl 1,2-Dioxygenase, domain 1"/>
    <property type="match status" value="1"/>
</dbReference>
<dbReference type="Pfam" id="PF06983">
    <property type="entry name" value="3-dmu-9_3-mt"/>
    <property type="match status" value="1"/>
</dbReference>
<dbReference type="SUPFAM" id="SSF54593">
    <property type="entry name" value="Glyoxalase/Bleomycin resistance protein/Dihydroxybiphenyl dioxygenase"/>
    <property type="match status" value="1"/>
</dbReference>
<dbReference type="AlphaFoldDB" id="A0A8X8KLQ4"/>